<keyword evidence="3" id="KW-0645">Protease</keyword>
<dbReference type="GO" id="GO:0008233">
    <property type="term" value="F:peptidase activity"/>
    <property type="evidence" value="ECO:0007669"/>
    <property type="project" value="UniProtKB-KW"/>
</dbReference>
<keyword evidence="3" id="KW-0378">Hydrolase</keyword>
<dbReference type="InterPro" id="IPR045450">
    <property type="entry name" value="VMAP_C"/>
</dbReference>
<dbReference type="InterPro" id="IPR045555">
    <property type="entry name" value="VMAP-M0"/>
</dbReference>
<name>A0ABZ1EQE0_9ACTN</name>
<dbReference type="InterPro" id="IPR009003">
    <property type="entry name" value="Peptidase_S1_PA"/>
</dbReference>
<dbReference type="EMBL" id="CP109083">
    <property type="protein sequence ID" value="WSB06327.1"/>
    <property type="molecule type" value="Genomic_DNA"/>
</dbReference>
<dbReference type="SUPFAM" id="SSF50494">
    <property type="entry name" value="Trypsin-like serine proteases"/>
    <property type="match status" value="1"/>
</dbReference>
<organism evidence="3 4">
    <name type="scientific">Streptomyces cyaneofuscatus</name>
    <dbReference type="NCBI Taxonomy" id="66883"/>
    <lineage>
        <taxon>Bacteria</taxon>
        <taxon>Bacillati</taxon>
        <taxon>Actinomycetota</taxon>
        <taxon>Actinomycetes</taxon>
        <taxon>Kitasatosporales</taxon>
        <taxon>Streptomycetaceae</taxon>
        <taxon>Streptomyces</taxon>
    </lineage>
</organism>
<dbReference type="Pfam" id="PF13365">
    <property type="entry name" value="Trypsin_2"/>
    <property type="match status" value="1"/>
</dbReference>
<keyword evidence="4" id="KW-1185">Reference proteome</keyword>
<accession>A0ABZ1EQE0</accession>
<reference evidence="3 4" key="1">
    <citation type="submission" date="2022-10" db="EMBL/GenBank/DDBJ databases">
        <title>The complete genomes of actinobacterial strains from the NBC collection.</title>
        <authorList>
            <person name="Joergensen T.S."/>
            <person name="Alvarez Arevalo M."/>
            <person name="Sterndorff E.B."/>
            <person name="Faurdal D."/>
            <person name="Vuksanovic O."/>
            <person name="Mourched A.-S."/>
            <person name="Charusanti P."/>
            <person name="Shaw S."/>
            <person name="Blin K."/>
            <person name="Weber T."/>
        </authorList>
    </citation>
    <scope>NUCLEOTIDE SEQUENCE [LARGE SCALE GENOMIC DNA]</scope>
    <source>
        <strain evidence="3 4">NBC 01792</strain>
    </source>
</reference>
<dbReference type="RefSeq" id="WP_326707039.1">
    <property type="nucleotide sequence ID" value="NZ_CP109083.1"/>
</dbReference>
<protein>
    <submittedName>
        <fullName evidence="3">Serine protease</fullName>
    </submittedName>
</protein>
<evidence type="ECO:0000259" key="2">
    <source>
        <dbReference type="Pfam" id="PF20028"/>
    </source>
</evidence>
<dbReference type="GO" id="GO:0006508">
    <property type="term" value="P:proteolysis"/>
    <property type="evidence" value="ECO:0007669"/>
    <property type="project" value="UniProtKB-KW"/>
</dbReference>
<feature type="domain" description="vWA-MoxR associated protein middle region 0" evidence="1">
    <location>
        <begin position="343"/>
        <end position="454"/>
    </location>
</feature>
<evidence type="ECO:0000259" key="1">
    <source>
        <dbReference type="Pfam" id="PF19916"/>
    </source>
</evidence>
<sequence>MDWFTAPGPSESADPQHFVVSLLRADDGRTAGAGVMLAARHLLTCAHVVNDALGRDMFAAGLPARGTVMVVVHGANSTRRYAGRVTHWMAPRRLDGQGPVREGRDQEWLGDLAVLRLEVPGSEQVAVPERRRMAEGQSLRAWHATNLRSSFADVRVKTCDDVIGYVDGEPMGMPIGPAYSGGPVWWGAERAVVGIVAAHIMPPADPATGRPYAFSSQDIARRSWCIPWQRVEEELRAAGAGHLIDPLPAAPDDDPAVELLTELIEAALPSPVLRADTGRAVAERFGLAAPRDGSAPTPGEFARLLVGEPRAIAALTEVLRQDPDLVAHLLTVGPLSPTYRFLSPREYRKLHTLLDALPEQLPARLPETVRAALPLAAPLPVDPGSAGVDALWDALECLQGDSRTSADGQDVRVPALLRVVEYVAVLGSSSQRAELRLWNDGVAARLGIPKSALGERRSDAAEWAAAAASPGGPARLLAHVVRADGDRFRLRVWCDEGAGPRQVPSDGGATYSGTEAAGELLRILESLYRDDHEGRRPLVEVLVDRAGLNLPIDEWECFGPDGVVPGVLGAEYPVVVNCPELLRRNERFLPDWRRRWRQLDTGTSLRFDDAAAQPREVYGTLLDRLDAVRVSVDVPPRPRDEIVQVCLAMGVPVVVWDRSGSGGSAAVEHISRVATRRLPEGVRSYRAKSVHGPEQFPGRPVLAWADADRTVPQLQLSEPQETR</sequence>
<evidence type="ECO:0000313" key="4">
    <source>
        <dbReference type="Proteomes" id="UP001356428"/>
    </source>
</evidence>
<feature type="domain" description="vWA-MoxR associated protein C-terminal" evidence="2">
    <location>
        <begin position="486"/>
        <end position="707"/>
    </location>
</feature>
<dbReference type="Proteomes" id="UP001356428">
    <property type="component" value="Chromosome"/>
</dbReference>
<gene>
    <name evidence="3" type="ORF">OG849_03335</name>
</gene>
<evidence type="ECO:0000313" key="3">
    <source>
        <dbReference type="EMBL" id="WSB06327.1"/>
    </source>
</evidence>
<dbReference type="Pfam" id="PF19916">
    <property type="entry name" value="VMAP-M0"/>
    <property type="match status" value="1"/>
</dbReference>
<proteinExistence type="predicted"/>
<dbReference type="Pfam" id="PF20028">
    <property type="entry name" value="VMAP-C"/>
    <property type="match status" value="1"/>
</dbReference>